<organism evidence="2 3">
    <name type="scientific">Olea europaea subsp. europaea</name>
    <dbReference type="NCBI Taxonomy" id="158383"/>
    <lineage>
        <taxon>Eukaryota</taxon>
        <taxon>Viridiplantae</taxon>
        <taxon>Streptophyta</taxon>
        <taxon>Embryophyta</taxon>
        <taxon>Tracheophyta</taxon>
        <taxon>Spermatophyta</taxon>
        <taxon>Magnoliopsida</taxon>
        <taxon>eudicotyledons</taxon>
        <taxon>Gunneridae</taxon>
        <taxon>Pentapetalae</taxon>
        <taxon>asterids</taxon>
        <taxon>lamiids</taxon>
        <taxon>Lamiales</taxon>
        <taxon>Oleaceae</taxon>
        <taxon>Oleeae</taxon>
        <taxon>Olea</taxon>
    </lineage>
</organism>
<evidence type="ECO:0000313" key="3">
    <source>
        <dbReference type="Proteomes" id="UP000594638"/>
    </source>
</evidence>
<evidence type="ECO:0000256" key="1">
    <source>
        <dbReference type="SAM" id="MobiDB-lite"/>
    </source>
</evidence>
<feature type="compositionally biased region" description="Basic and acidic residues" evidence="1">
    <location>
        <begin position="116"/>
        <end position="126"/>
    </location>
</feature>
<protein>
    <submittedName>
        <fullName evidence="2">Uncharacterized protein</fullName>
    </submittedName>
</protein>
<evidence type="ECO:0000313" key="2">
    <source>
        <dbReference type="EMBL" id="CAA2952764.1"/>
    </source>
</evidence>
<dbReference type="Proteomes" id="UP000594638">
    <property type="component" value="Unassembled WGS sequence"/>
</dbReference>
<comment type="caution">
    <text evidence="2">The sequence shown here is derived from an EMBL/GenBank/DDBJ whole genome shotgun (WGS) entry which is preliminary data.</text>
</comment>
<accession>A0A8S0PIZ5</accession>
<dbReference type="EMBL" id="CACTIH010000084">
    <property type="protein sequence ID" value="CAA2952764.1"/>
    <property type="molecule type" value="Genomic_DNA"/>
</dbReference>
<dbReference type="AlphaFoldDB" id="A0A8S0PIZ5"/>
<gene>
    <name evidence="2" type="ORF">OLEA9_A034752</name>
</gene>
<feature type="region of interest" description="Disordered" evidence="1">
    <location>
        <begin position="101"/>
        <end position="205"/>
    </location>
</feature>
<name>A0A8S0PIZ5_OLEEU</name>
<feature type="compositionally biased region" description="Basic and acidic residues" evidence="1">
    <location>
        <begin position="1"/>
        <end position="11"/>
    </location>
</feature>
<sequence length="205" mass="23142">METYVSEDHLSNDGSSLRRGWPKKKESITVKEEEEILSDTDGKDELSLQGFDRSKQIRNDIIGGKHKSEKIRDKIIYEDKWEEILNLSKERWELVDMPPQLKEEADLPSSATVPVKNEKKKTEKWKAGSSTVQEHGASLSKRSKNKPYKPGKSGENSIANVNCIEDDPGDETSETNVPPNDDPDRANHAVKPEAEASMRDIEPNN</sequence>
<feature type="region of interest" description="Disordered" evidence="1">
    <location>
        <begin position="1"/>
        <end position="26"/>
    </location>
</feature>
<keyword evidence="3" id="KW-1185">Reference proteome</keyword>
<feature type="compositionally biased region" description="Basic and acidic residues" evidence="1">
    <location>
        <begin position="182"/>
        <end position="205"/>
    </location>
</feature>
<feature type="compositionally biased region" description="Acidic residues" evidence="1">
    <location>
        <begin position="164"/>
        <end position="173"/>
    </location>
</feature>
<dbReference type="Gramene" id="OE9A034752T1">
    <property type="protein sequence ID" value="OE9A034752C1"/>
    <property type="gene ID" value="OE9A034752"/>
</dbReference>
<proteinExistence type="predicted"/>
<reference evidence="2 3" key="1">
    <citation type="submission" date="2019-12" db="EMBL/GenBank/DDBJ databases">
        <authorList>
            <person name="Alioto T."/>
            <person name="Alioto T."/>
            <person name="Gomez Garrido J."/>
        </authorList>
    </citation>
    <scope>NUCLEOTIDE SEQUENCE [LARGE SCALE GENOMIC DNA]</scope>
</reference>